<dbReference type="SUPFAM" id="SSF54637">
    <property type="entry name" value="Thioesterase/thiol ester dehydrase-isomerase"/>
    <property type="match status" value="1"/>
</dbReference>
<reference evidence="4" key="1">
    <citation type="submission" date="2023-10" db="EMBL/GenBank/DDBJ databases">
        <authorList>
            <person name="Hackl T."/>
        </authorList>
    </citation>
    <scope>NUCLEOTIDE SEQUENCE</scope>
</reference>
<dbReference type="PANTHER" id="PTHR47260">
    <property type="entry name" value="UPF0644 PROTEIN PB2B4.06"/>
    <property type="match status" value="1"/>
</dbReference>
<evidence type="ECO:0000313" key="4">
    <source>
        <dbReference type="EMBL" id="CAJ2503851.1"/>
    </source>
</evidence>
<comment type="caution">
    <text evidence="4">The sequence shown here is derived from an EMBL/GenBank/DDBJ whole genome shotgun (WGS) entry which is preliminary data.</text>
</comment>
<evidence type="ECO:0000259" key="3">
    <source>
        <dbReference type="Pfam" id="PF03061"/>
    </source>
</evidence>
<dbReference type="EMBL" id="CAUWAG010000006">
    <property type="protein sequence ID" value="CAJ2503851.1"/>
    <property type="molecule type" value="Genomic_DNA"/>
</dbReference>
<evidence type="ECO:0000256" key="2">
    <source>
        <dbReference type="SAM" id="Phobius"/>
    </source>
</evidence>
<dbReference type="CDD" id="cd03443">
    <property type="entry name" value="PaaI_thioesterase"/>
    <property type="match status" value="1"/>
</dbReference>
<feature type="domain" description="Thioesterase" evidence="3">
    <location>
        <begin position="268"/>
        <end position="320"/>
    </location>
</feature>
<keyword evidence="5" id="KW-1185">Reference proteome</keyword>
<dbReference type="Pfam" id="PF03061">
    <property type="entry name" value="4HBT"/>
    <property type="match status" value="1"/>
</dbReference>
<dbReference type="InterPro" id="IPR052061">
    <property type="entry name" value="PTE-AB_protein"/>
</dbReference>
<dbReference type="AlphaFoldDB" id="A0AAI8VFZ7"/>
<keyword evidence="2" id="KW-1133">Transmembrane helix</keyword>
<dbReference type="Proteomes" id="UP001295740">
    <property type="component" value="Unassembled WGS sequence"/>
</dbReference>
<feature type="region of interest" description="Disordered" evidence="1">
    <location>
        <begin position="195"/>
        <end position="218"/>
    </location>
</feature>
<dbReference type="PANTHER" id="PTHR47260:SF1">
    <property type="entry name" value="UPF0644 PROTEIN PB2B4.06"/>
    <property type="match status" value="1"/>
</dbReference>
<keyword evidence="2" id="KW-0472">Membrane</keyword>
<dbReference type="InterPro" id="IPR006683">
    <property type="entry name" value="Thioestr_dom"/>
</dbReference>
<evidence type="ECO:0000313" key="5">
    <source>
        <dbReference type="Proteomes" id="UP001295740"/>
    </source>
</evidence>
<accession>A0AAI8VFZ7</accession>
<feature type="region of interest" description="Disordered" evidence="1">
    <location>
        <begin position="51"/>
        <end position="125"/>
    </location>
</feature>
<dbReference type="Gene3D" id="3.10.129.10">
    <property type="entry name" value="Hotdog Thioesterase"/>
    <property type="match status" value="1"/>
</dbReference>
<protein>
    <submittedName>
        <fullName evidence="4">Uu.00g112450.m01.CDS01</fullName>
    </submittedName>
</protein>
<organism evidence="4 5">
    <name type="scientific">Anthostomella pinea</name>
    <dbReference type="NCBI Taxonomy" id="933095"/>
    <lineage>
        <taxon>Eukaryota</taxon>
        <taxon>Fungi</taxon>
        <taxon>Dikarya</taxon>
        <taxon>Ascomycota</taxon>
        <taxon>Pezizomycotina</taxon>
        <taxon>Sordariomycetes</taxon>
        <taxon>Xylariomycetidae</taxon>
        <taxon>Xylariales</taxon>
        <taxon>Xylariaceae</taxon>
        <taxon>Anthostomella</taxon>
    </lineage>
</organism>
<sequence>MARGLQQVSSAAMLRPRLQQLCPRALARPIGPLILHDGPIFLTIKHRTAASQASRPRHFTTTRRQYLTDPSSTLPKTSSSRPEATLPVDAASTTAPTPSHLEPQPQPVTSTPESSSDKPAPPRRRRRRGIYYSVLFLVLGTTLGTFFRLTIAPPAPPARGSTEDAYLLSSIQAQGAALPLVRQLSADPAWTSWDAYGGASTSPDDDDDAASPNIPTHKRTPTVVRSRITSGPLSGSSGLAFQRVFHNAHTGEVISVLYFGAGTAGWPGVVHGGALATVLDESLGRCAILRFPSRTGVTANLELQYRAPTMTNAFYVVRTRPAPSDWDEAKSERKMWVQGTLEDAKGGRVCVEAKALFVVPKGFELKPLVKDF</sequence>
<keyword evidence="2" id="KW-0812">Transmembrane</keyword>
<feature type="compositionally biased region" description="Polar residues" evidence="1">
    <location>
        <begin position="62"/>
        <end position="82"/>
    </location>
</feature>
<name>A0AAI8VFZ7_9PEZI</name>
<dbReference type="InterPro" id="IPR029069">
    <property type="entry name" value="HotDog_dom_sf"/>
</dbReference>
<feature type="transmembrane region" description="Helical" evidence="2">
    <location>
        <begin position="130"/>
        <end position="151"/>
    </location>
</feature>
<proteinExistence type="predicted"/>
<evidence type="ECO:0000256" key="1">
    <source>
        <dbReference type="SAM" id="MobiDB-lite"/>
    </source>
</evidence>
<gene>
    <name evidence="4" type="ORF">KHLLAP_LOCUS4319</name>
</gene>